<dbReference type="Pfam" id="PF03717">
    <property type="entry name" value="PBP_dimer"/>
    <property type="match status" value="1"/>
</dbReference>
<evidence type="ECO:0000256" key="2">
    <source>
        <dbReference type="ARBA" id="ARBA00007171"/>
    </source>
</evidence>
<feature type="domain" description="Penicillin-binding protein transpeptidase" evidence="5">
    <location>
        <begin position="367"/>
        <end position="664"/>
    </location>
</feature>
<comment type="caution">
    <text evidence="8">The sequence shown here is derived from an EMBL/GenBank/DDBJ whole genome shotgun (WGS) entry which is preliminary data.</text>
</comment>
<keyword evidence="4" id="KW-1133">Transmembrane helix</keyword>
<keyword evidence="3 4" id="KW-0472">Membrane</keyword>
<dbReference type="SUPFAM" id="SSF56519">
    <property type="entry name" value="Penicillin binding protein dimerisation domain"/>
    <property type="match status" value="1"/>
</dbReference>
<feature type="transmembrane region" description="Helical" evidence="4">
    <location>
        <begin position="14"/>
        <end position="37"/>
    </location>
</feature>
<evidence type="ECO:0000256" key="3">
    <source>
        <dbReference type="ARBA" id="ARBA00023136"/>
    </source>
</evidence>
<dbReference type="PANTHER" id="PTHR30627:SF25">
    <property type="entry name" value="PENICILLIN-BINDING PROTEIN 3"/>
    <property type="match status" value="1"/>
</dbReference>
<dbReference type="InterPro" id="IPR036138">
    <property type="entry name" value="PBP_dimer_sf"/>
</dbReference>
<evidence type="ECO:0000259" key="5">
    <source>
        <dbReference type="Pfam" id="PF00905"/>
    </source>
</evidence>
<proteinExistence type="inferred from homology"/>
<sequence>MYNQINKKKSKKPIWISIGIVAALIIIAAGVFLFIHFKNRALNEATAVSESFTKNLQKQEYAKLKNDVNSASLKKVAFTKQEMVDKYQTVYNGIGAKDIKISNLKVKQAKEKNQFALTYDLKMTTDLGPLKTKHFSATLAQEGDKWKVNWKPDLIFPKMVKSDKVFFSSDDAKRGDIVDRNGKKLATMDHIEQYGIFPEKLGSGKEKEKNIQAISKELHVETAFAKSQLAQSWVKPDSFVPLKKWIEKGTPKDLPGLASSAISIRTYPLNEAAAQLIGYVGEVSADDIKKNPALAAGDVIGKTGLERYFDKQLRGKNGGTIKIVNSQTKNEEVLQQVAKADGKPIKLTIDAAIQQKAFDSLGTETGQATMINPKNGDLLALVSTPSFNPNQMTAGISAKDYKKLADNKDLPFLARYTTRYAPGSTFKTLTAAVGLDLGVTKPDKVRKISGLKWQKDSSWGKYFVTRVHDVPSVNMTDALVFSDNIYFAQEGLEIGAKRLEAGLKKFNFDKDYKDLPFTMNPGQISNKEGLSSEVLLADTAYGQGQLLLSSIQQAVAYSAIANHGKIPQPRLILADKAAPLEQAVKADSADKVAAALVKTVSDPGGTAHALALNGKKLAAKTGTAELKEKQGESGKENGFLYTFDADNPDFLLVGMVEDVNGRGGSGLVIKQLKPLVESMYK</sequence>
<dbReference type="SUPFAM" id="SSF54427">
    <property type="entry name" value="NTF2-like"/>
    <property type="match status" value="1"/>
</dbReference>
<dbReference type="Gene3D" id="3.90.1310.10">
    <property type="entry name" value="Penicillin-binding protein 2a (Domain 2)"/>
    <property type="match status" value="1"/>
</dbReference>
<dbReference type="InterPro" id="IPR001460">
    <property type="entry name" value="PCN-bd_Tpept"/>
</dbReference>
<dbReference type="GO" id="GO:0071555">
    <property type="term" value="P:cell wall organization"/>
    <property type="evidence" value="ECO:0007669"/>
    <property type="project" value="TreeGrafter"/>
</dbReference>
<dbReference type="eggNOG" id="COG0768">
    <property type="taxonomic scope" value="Bacteria"/>
</dbReference>
<dbReference type="InterPro" id="IPR007887">
    <property type="entry name" value="MecA_N"/>
</dbReference>
<dbReference type="Gene3D" id="3.10.450.100">
    <property type="entry name" value="NTF2-like, domain 1"/>
    <property type="match status" value="1"/>
</dbReference>
<feature type="domain" description="Penicillin-binding protein dimerisation" evidence="6">
    <location>
        <begin position="171"/>
        <end position="331"/>
    </location>
</feature>
<keyword evidence="9" id="KW-1185">Reference proteome</keyword>
<dbReference type="Gene3D" id="3.40.710.10">
    <property type="entry name" value="DD-peptidase/beta-lactamase superfamily"/>
    <property type="match status" value="1"/>
</dbReference>
<organism evidence="8 9">
    <name type="scientific">Listeria grayi DSM 20601</name>
    <dbReference type="NCBI Taxonomy" id="525367"/>
    <lineage>
        <taxon>Bacteria</taxon>
        <taxon>Bacillati</taxon>
        <taxon>Bacillota</taxon>
        <taxon>Bacilli</taxon>
        <taxon>Bacillales</taxon>
        <taxon>Listeriaceae</taxon>
        <taxon>Listeria</taxon>
    </lineage>
</organism>
<comment type="subcellular location">
    <subcellularLocation>
        <location evidence="1">Membrane</location>
    </subcellularLocation>
</comment>
<dbReference type="Pfam" id="PF05223">
    <property type="entry name" value="MecA_N"/>
    <property type="match status" value="1"/>
</dbReference>
<evidence type="ECO:0000256" key="1">
    <source>
        <dbReference type="ARBA" id="ARBA00004370"/>
    </source>
</evidence>
<dbReference type="Gene3D" id="3.30.1390.30">
    <property type="entry name" value="Penicillin-binding protein 2a, domain 3"/>
    <property type="match status" value="1"/>
</dbReference>
<gene>
    <name evidence="8" type="ORF">HMPREF0556_10825</name>
</gene>
<evidence type="ECO:0000256" key="4">
    <source>
        <dbReference type="SAM" id="Phobius"/>
    </source>
</evidence>
<name>D7UX64_LISGR</name>
<evidence type="ECO:0000313" key="8">
    <source>
        <dbReference type="EMBL" id="EFI84272.1"/>
    </source>
</evidence>
<dbReference type="GO" id="GO:0046677">
    <property type="term" value="P:response to antibiotic"/>
    <property type="evidence" value="ECO:0007669"/>
    <property type="project" value="InterPro"/>
</dbReference>
<dbReference type="InterPro" id="IPR012338">
    <property type="entry name" value="Beta-lactam/transpept-like"/>
</dbReference>
<reference evidence="8" key="1">
    <citation type="submission" date="2010-06" db="EMBL/GenBank/DDBJ databases">
        <authorList>
            <person name="Muzny D."/>
            <person name="Qin X."/>
            <person name="Buhay C."/>
            <person name="Dugan-Rocha S."/>
            <person name="Ding Y."/>
            <person name="Chen G."/>
            <person name="Hawes A."/>
            <person name="Holder M."/>
            <person name="Jhangiani S."/>
            <person name="Johnson A."/>
            <person name="Khan Z."/>
            <person name="Li Z."/>
            <person name="Liu W."/>
            <person name="Liu X."/>
            <person name="Perez L."/>
            <person name="Shen H."/>
            <person name="Wang Q."/>
            <person name="Watt J."/>
            <person name="Xi L."/>
            <person name="Xin Y."/>
            <person name="Zhou J."/>
            <person name="Deng J."/>
            <person name="Jiang H."/>
            <person name="Liu Y."/>
            <person name="Qu J."/>
            <person name="Song X.-Z."/>
            <person name="Zhang L."/>
            <person name="Villasana D."/>
            <person name="Johnson A."/>
            <person name="Liu J."/>
            <person name="Liyanage D."/>
            <person name="Lorensuhewa L."/>
            <person name="Robinson T."/>
            <person name="Song A."/>
            <person name="Song B.-B."/>
            <person name="Dinh H."/>
            <person name="Thornton R."/>
            <person name="Coyle M."/>
            <person name="Francisco L."/>
            <person name="Jackson L."/>
            <person name="Javaid M."/>
            <person name="Korchina V."/>
            <person name="Kovar C."/>
            <person name="Mata R."/>
            <person name="Mathew T."/>
            <person name="Ngo R."/>
            <person name="Nguyen L."/>
            <person name="Nguyen N."/>
            <person name="Okwuonu G."/>
            <person name="Ongeri F."/>
            <person name="Pham C."/>
            <person name="Simmons D."/>
            <person name="Wilczek-Boney K."/>
            <person name="Hale W."/>
            <person name="Jakkamsetti A."/>
            <person name="Pham P."/>
            <person name="Ruth R."/>
            <person name="San Lucas F."/>
            <person name="Warren J."/>
            <person name="Zhang J."/>
            <person name="Zhao Z."/>
            <person name="Zhou C."/>
            <person name="Zhu D."/>
            <person name="Lee S."/>
            <person name="Bess C."/>
            <person name="Blankenburg K."/>
            <person name="Forbes L."/>
            <person name="Fu Q."/>
            <person name="Gubbala S."/>
            <person name="Hirani K."/>
            <person name="Jayaseelan J.C."/>
            <person name="Lara F."/>
            <person name="Munidasa M."/>
            <person name="Palculict T."/>
            <person name="Patil S."/>
            <person name="Pu L.-L."/>
            <person name="Saada N."/>
            <person name="Tang L."/>
            <person name="Weissenberger G."/>
            <person name="Zhu Y."/>
            <person name="Hemphill L."/>
            <person name="Shang Y."/>
            <person name="Youmans B."/>
            <person name="Ayvaz T."/>
            <person name="Ross M."/>
            <person name="Santibanez J."/>
            <person name="Aqrawi P."/>
            <person name="Gross S."/>
            <person name="Joshi V."/>
            <person name="Fowler G."/>
            <person name="Nazareth L."/>
            <person name="Reid J."/>
            <person name="Worley K."/>
            <person name="Petrosino J."/>
            <person name="Highlander S."/>
            <person name="Gibbs R."/>
        </authorList>
    </citation>
    <scope>NUCLEOTIDE SEQUENCE [LARGE SCALE GENOMIC DNA]</scope>
    <source>
        <strain evidence="8">DSM 20601</strain>
    </source>
</reference>
<dbReference type="HOGENOM" id="CLU_009289_5_2_9"/>
<dbReference type="STRING" id="525367.HMPREF0556_10825"/>
<dbReference type="Proteomes" id="UP000010119">
    <property type="component" value="Unassembled WGS sequence"/>
</dbReference>
<evidence type="ECO:0000313" key="9">
    <source>
        <dbReference type="Proteomes" id="UP000010119"/>
    </source>
</evidence>
<comment type="similarity">
    <text evidence="2">Belongs to the transpeptidase family.</text>
</comment>
<dbReference type="AlphaFoldDB" id="D7UX64"/>
<evidence type="ECO:0000259" key="7">
    <source>
        <dbReference type="Pfam" id="PF05223"/>
    </source>
</evidence>
<dbReference type="EMBL" id="ACCR02000003">
    <property type="protein sequence ID" value="EFI84272.1"/>
    <property type="molecule type" value="Genomic_DNA"/>
</dbReference>
<feature type="domain" description="NTF2-like N-terminal transpeptidase" evidence="7">
    <location>
        <begin position="45"/>
        <end position="162"/>
    </location>
</feature>
<dbReference type="GO" id="GO:0005886">
    <property type="term" value="C:plasma membrane"/>
    <property type="evidence" value="ECO:0007669"/>
    <property type="project" value="TreeGrafter"/>
</dbReference>
<dbReference type="GO" id="GO:0071972">
    <property type="term" value="F:peptidoglycan L,D-transpeptidase activity"/>
    <property type="evidence" value="ECO:0007669"/>
    <property type="project" value="TreeGrafter"/>
</dbReference>
<dbReference type="SUPFAM" id="SSF56601">
    <property type="entry name" value="beta-lactamase/transpeptidase-like"/>
    <property type="match status" value="1"/>
</dbReference>
<protein>
    <submittedName>
        <fullName evidence="8">Penicillin-binding protein, transpeptidase domain protein</fullName>
    </submittedName>
</protein>
<accession>D7UX64</accession>
<dbReference type="Pfam" id="PF00905">
    <property type="entry name" value="Transpeptidase"/>
    <property type="match status" value="1"/>
</dbReference>
<dbReference type="InterPro" id="IPR032710">
    <property type="entry name" value="NTF2-like_dom_sf"/>
</dbReference>
<dbReference type="InterPro" id="IPR005311">
    <property type="entry name" value="PBP_dimer"/>
</dbReference>
<dbReference type="PANTHER" id="PTHR30627">
    <property type="entry name" value="PEPTIDOGLYCAN D,D-TRANSPEPTIDASE"/>
    <property type="match status" value="1"/>
</dbReference>
<dbReference type="RefSeq" id="WP_003757902.1">
    <property type="nucleotide sequence ID" value="NZ_GL538353.1"/>
</dbReference>
<keyword evidence="4" id="KW-0812">Transmembrane</keyword>
<dbReference type="GO" id="GO:0008658">
    <property type="term" value="F:penicillin binding"/>
    <property type="evidence" value="ECO:0007669"/>
    <property type="project" value="InterPro"/>
</dbReference>
<dbReference type="InterPro" id="IPR050515">
    <property type="entry name" value="Beta-lactam/transpept"/>
</dbReference>
<evidence type="ECO:0000259" key="6">
    <source>
        <dbReference type="Pfam" id="PF03717"/>
    </source>
</evidence>